<gene>
    <name evidence="1" type="ORF">GMA6_115</name>
</gene>
<evidence type="ECO:0000313" key="1">
    <source>
        <dbReference type="EMBL" id="AKL88396.1"/>
    </source>
</evidence>
<sequence>MCTTVMMPQSFAGLPPVRRVLLCGDYECTDFRTDSELADQFEREDHY</sequence>
<dbReference type="RefSeq" id="YP_009273597.1">
    <property type="nucleotide sequence ID" value="NC_030906.1"/>
</dbReference>
<dbReference type="EMBL" id="KR063280">
    <property type="protein sequence ID" value="AKL88396.1"/>
    <property type="molecule type" value="Genomic_DNA"/>
</dbReference>
<dbReference type="KEGG" id="vg:28801165"/>
<reference evidence="1 2" key="1">
    <citation type="journal article" date="2015" name="PLoS ONE">
        <title>Lysis to Kill: Evaluation of the Lytic Abilities, and Genomics of Nine Bacteriophages Infective for Gordonia spp. and Their Potential Use in Activated Sludge Foam Biocontrol.</title>
        <authorList>
            <person name="Dyson Z.A."/>
            <person name="Tucci J."/>
            <person name="Seviour R.J."/>
            <person name="Petrovski S."/>
        </authorList>
    </citation>
    <scope>NUCLEOTIDE SEQUENCE [LARGE SCALE GENOMIC DNA]</scope>
</reference>
<protein>
    <submittedName>
        <fullName evidence="1">Uncharacterized protein</fullName>
    </submittedName>
</protein>
<accession>A0A0K0NKY2</accession>
<evidence type="ECO:0000313" key="2">
    <source>
        <dbReference type="Proteomes" id="UP000203886"/>
    </source>
</evidence>
<keyword evidence="2" id="KW-1185">Reference proteome</keyword>
<name>A0A0K0NKY2_9CAUD</name>
<dbReference type="Proteomes" id="UP000203886">
    <property type="component" value="Segment"/>
</dbReference>
<proteinExistence type="predicted"/>
<organism evidence="1 2">
    <name type="scientific">Gordonia phage GMA6</name>
    <dbReference type="NCBI Taxonomy" id="1647285"/>
    <lineage>
        <taxon>Viruses</taxon>
        <taxon>Duplodnaviria</taxon>
        <taxon>Heunggongvirae</taxon>
        <taxon>Uroviricota</taxon>
        <taxon>Caudoviricetes</taxon>
        <taxon>Bendigovirus</taxon>
        <taxon>Bendigovirus GMA6</taxon>
    </lineage>
</organism>
<dbReference type="GeneID" id="28801165"/>